<dbReference type="Gene3D" id="3.40.50.1010">
    <property type="entry name" value="5'-nuclease"/>
    <property type="match status" value="1"/>
</dbReference>
<evidence type="ECO:0000256" key="4">
    <source>
        <dbReference type="ARBA" id="ARBA00022842"/>
    </source>
</evidence>
<dbReference type="AlphaFoldDB" id="A0A4Y3WLR6"/>
<proteinExistence type="predicted"/>
<dbReference type="InterPro" id="IPR002716">
    <property type="entry name" value="PIN_dom"/>
</dbReference>
<reference evidence="6 7" key="1">
    <citation type="submission" date="2019-06" db="EMBL/GenBank/DDBJ databases">
        <title>Whole genome shotgun sequence of Pseudonocardia hydrocarbonoxydans NBRC 14498.</title>
        <authorList>
            <person name="Hosoyama A."/>
            <person name="Uohara A."/>
            <person name="Ohji S."/>
            <person name="Ichikawa N."/>
        </authorList>
    </citation>
    <scope>NUCLEOTIDE SEQUENCE [LARGE SCALE GENOMIC DNA]</scope>
    <source>
        <strain evidence="6 7">NBRC 14498</strain>
    </source>
</reference>
<name>A0A4Y3WLR6_9PSEU</name>
<evidence type="ECO:0000313" key="7">
    <source>
        <dbReference type="Proteomes" id="UP000320338"/>
    </source>
</evidence>
<evidence type="ECO:0000256" key="3">
    <source>
        <dbReference type="ARBA" id="ARBA00022801"/>
    </source>
</evidence>
<dbReference type="CDD" id="cd09874">
    <property type="entry name" value="PIN_MT3492-like"/>
    <property type="match status" value="1"/>
</dbReference>
<evidence type="ECO:0000313" key="6">
    <source>
        <dbReference type="EMBL" id="GEC19887.1"/>
    </source>
</evidence>
<dbReference type="GO" id="GO:0046872">
    <property type="term" value="F:metal ion binding"/>
    <property type="evidence" value="ECO:0007669"/>
    <property type="project" value="UniProtKB-KW"/>
</dbReference>
<dbReference type="GO" id="GO:0016787">
    <property type="term" value="F:hydrolase activity"/>
    <property type="evidence" value="ECO:0007669"/>
    <property type="project" value="UniProtKB-KW"/>
</dbReference>
<organism evidence="6 7">
    <name type="scientific">Pseudonocardia hydrocarbonoxydans</name>
    <dbReference type="NCBI Taxonomy" id="76726"/>
    <lineage>
        <taxon>Bacteria</taxon>
        <taxon>Bacillati</taxon>
        <taxon>Actinomycetota</taxon>
        <taxon>Actinomycetes</taxon>
        <taxon>Pseudonocardiales</taxon>
        <taxon>Pseudonocardiaceae</taxon>
        <taxon>Pseudonocardia</taxon>
    </lineage>
</organism>
<dbReference type="GO" id="GO:0004518">
    <property type="term" value="F:nuclease activity"/>
    <property type="evidence" value="ECO:0007669"/>
    <property type="project" value="UniProtKB-KW"/>
</dbReference>
<dbReference type="Pfam" id="PF01850">
    <property type="entry name" value="PIN"/>
    <property type="match status" value="1"/>
</dbReference>
<keyword evidence="1" id="KW-0540">Nuclease</keyword>
<dbReference type="InterPro" id="IPR029060">
    <property type="entry name" value="PIN-like_dom_sf"/>
</dbReference>
<sequence>MSCRLLYVETAAALAQAVRMGRLDPGGHDRARGLLDDLWAEMEVVELDQPLVLAAATYAVDQALRGYDAVHCAAALELSAPDLVAAAGDRRLLDAWHGLGVATYDVNG</sequence>
<comment type="caution">
    <text evidence="6">The sequence shown here is derived from an EMBL/GenBank/DDBJ whole genome shotgun (WGS) entry which is preliminary data.</text>
</comment>
<feature type="domain" description="PIN" evidence="5">
    <location>
        <begin position="3"/>
        <end position="91"/>
    </location>
</feature>
<accession>A0A4Y3WLR6</accession>
<keyword evidence="3" id="KW-0378">Hydrolase</keyword>
<keyword evidence="2" id="KW-0479">Metal-binding</keyword>
<protein>
    <recommendedName>
        <fullName evidence="5">PIN domain-containing protein</fullName>
    </recommendedName>
</protein>
<evidence type="ECO:0000259" key="5">
    <source>
        <dbReference type="Pfam" id="PF01850"/>
    </source>
</evidence>
<dbReference type="Proteomes" id="UP000320338">
    <property type="component" value="Unassembled WGS sequence"/>
</dbReference>
<gene>
    <name evidence="6" type="ORF">PHY01_21700</name>
</gene>
<evidence type="ECO:0000256" key="1">
    <source>
        <dbReference type="ARBA" id="ARBA00022722"/>
    </source>
</evidence>
<keyword evidence="7" id="KW-1185">Reference proteome</keyword>
<keyword evidence="4" id="KW-0460">Magnesium</keyword>
<dbReference type="SUPFAM" id="SSF88723">
    <property type="entry name" value="PIN domain-like"/>
    <property type="match status" value="1"/>
</dbReference>
<dbReference type="EMBL" id="BJNG01000016">
    <property type="protein sequence ID" value="GEC19887.1"/>
    <property type="molecule type" value="Genomic_DNA"/>
</dbReference>
<evidence type="ECO:0000256" key="2">
    <source>
        <dbReference type="ARBA" id="ARBA00022723"/>
    </source>
</evidence>